<proteinExistence type="predicted"/>
<evidence type="ECO:0000313" key="1">
    <source>
        <dbReference type="EMBL" id="KOM55398.1"/>
    </source>
</evidence>
<reference evidence="2" key="1">
    <citation type="journal article" date="2015" name="Proc. Natl. Acad. Sci. U.S.A.">
        <title>Genome sequencing of adzuki bean (Vigna angularis) provides insight into high starch and low fat accumulation and domestication.</title>
        <authorList>
            <person name="Yang K."/>
            <person name="Tian Z."/>
            <person name="Chen C."/>
            <person name="Luo L."/>
            <person name="Zhao B."/>
            <person name="Wang Z."/>
            <person name="Yu L."/>
            <person name="Li Y."/>
            <person name="Sun Y."/>
            <person name="Li W."/>
            <person name="Chen Y."/>
            <person name="Li Y."/>
            <person name="Zhang Y."/>
            <person name="Ai D."/>
            <person name="Zhao J."/>
            <person name="Shang C."/>
            <person name="Ma Y."/>
            <person name="Wu B."/>
            <person name="Wang M."/>
            <person name="Gao L."/>
            <person name="Sun D."/>
            <person name="Zhang P."/>
            <person name="Guo F."/>
            <person name="Wang W."/>
            <person name="Li Y."/>
            <person name="Wang J."/>
            <person name="Varshney R.K."/>
            <person name="Wang J."/>
            <person name="Ling H.Q."/>
            <person name="Wan P."/>
        </authorList>
    </citation>
    <scope>NUCLEOTIDE SEQUENCE</scope>
    <source>
        <strain evidence="2">cv. Jingnong 6</strain>
    </source>
</reference>
<protein>
    <submittedName>
        <fullName evidence="1">Uncharacterized protein</fullName>
    </submittedName>
</protein>
<dbReference type="EMBL" id="CM003380">
    <property type="protein sequence ID" value="KOM55398.1"/>
    <property type="molecule type" value="Genomic_DNA"/>
</dbReference>
<dbReference type="AlphaFoldDB" id="A0A0L9VK79"/>
<organism evidence="1 2">
    <name type="scientific">Phaseolus angularis</name>
    <name type="common">Azuki bean</name>
    <name type="synonym">Vigna angularis</name>
    <dbReference type="NCBI Taxonomy" id="3914"/>
    <lineage>
        <taxon>Eukaryota</taxon>
        <taxon>Viridiplantae</taxon>
        <taxon>Streptophyta</taxon>
        <taxon>Embryophyta</taxon>
        <taxon>Tracheophyta</taxon>
        <taxon>Spermatophyta</taxon>
        <taxon>Magnoliopsida</taxon>
        <taxon>eudicotyledons</taxon>
        <taxon>Gunneridae</taxon>
        <taxon>Pentapetalae</taxon>
        <taxon>rosids</taxon>
        <taxon>fabids</taxon>
        <taxon>Fabales</taxon>
        <taxon>Fabaceae</taxon>
        <taxon>Papilionoideae</taxon>
        <taxon>50 kb inversion clade</taxon>
        <taxon>NPAAA clade</taxon>
        <taxon>indigoferoid/millettioid clade</taxon>
        <taxon>Phaseoleae</taxon>
        <taxon>Vigna</taxon>
    </lineage>
</organism>
<gene>
    <name evidence="1" type="ORF">LR48_Vigan10g129000</name>
</gene>
<dbReference type="Proteomes" id="UP000053144">
    <property type="component" value="Chromosome 10"/>
</dbReference>
<accession>A0A0L9VK79</accession>
<dbReference type="Gramene" id="KOM55398">
    <property type="protein sequence ID" value="KOM55398"/>
    <property type="gene ID" value="LR48_Vigan10g129000"/>
</dbReference>
<sequence>MNIAWSRHLPNVVFITTRPLHEPETTPKIWWSHVSGPRFDGKKLLKSEKSCFNCDVARDGHGQGRSCVSNLKFIFELRRERSGANIGDGCCDLDRDTRELEKGFTSERERDGVLAGVPPFTVEGRVGEIECLQPVPFEGRLRSDVDRSKRTWHRVLSIPAQRPREALKVSLGPRWSRPCPGVPPELRRSVGCQVDQKEGFSGLSVPRTP</sequence>
<evidence type="ECO:0000313" key="2">
    <source>
        <dbReference type="Proteomes" id="UP000053144"/>
    </source>
</evidence>
<name>A0A0L9VK79_PHAAN</name>